<evidence type="ECO:0000313" key="3">
    <source>
        <dbReference type="EMBL" id="SFJ05721.1"/>
    </source>
</evidence>
<dbReference type="OrthoDB" id="9806653at2"/>
<evidence type="ECO:0000259" key="1">
    <source>
        <dbReference type="Pfam" id="PF00534"/>
    </source>
</evidence>
<dbReference type="AlphaFoldDB" id="A0A1I3N8T1"/>
<dbReference type="Pfam" id="PF13477">
    <property type="entry name" value="Glyco_trans_4_2"/>
    <property type="match status" value="1"/>
</dbReference>
<gene>
    <name evidence="3" type="ORF">SAMN04487775_11312</name>
</gene>
<reference evidence="4" key="1">
    <citation type="submission" date="2016-10" db="EMBL/GenBank/DDBJ databases">
        <authorList>
            <person name="Varghese N."/>
            <person name="Submissions S."/>
        </authorList>
    </citation>
    <scope>NUCLEOTIDE SEQUENCE [LARGE SCALE GENOMIC DNA]</scope>
    <source>
        <strain evidence="4">XBD1002</strain>
    </source>
</reference>
<evidence type="ECO:0000313" key="4">
    <source>
        <dbReference type="Proteomes" id="UP000182737"/>
    </source>
</evidence>
<evidence type="ECO:0000259" key="2">
    <source>
        <dbReference type="Pfam" id="PF13477"/>
    </source>
</evidence>
<keyword evidence="4" id="KW-1185">Reference proteome</keyword>
<proteinExistence type="predicted"/>
<feature type="domain" description="Glycosyltransferase subfamily 4-like N-terminal" evidence="2">
    <location>
        <begin position="49"/>
        <end position="160"/>
    </location>
</feature>
<protein>
    <submittedName>
        <fullName evidence="3">Glycosyltransferase involved in cell wall bisynthesis</fullName>
    </submittedName>
</protein>
<keyword evidence="3" id="KW-0808">Transferase</keyword>
<dbReference type="PANTHER" id="PTHR45947">
    <property type="entry name" value="SULFOQUINOVOSYL TRANSFERASE SQD2"/>
    <property type="match status" value="1"/>
</dbReference>
<dbReference type="Pfam" id="PF00534">
    <property type="entry name" value="Glycos_transf_1"/>
    <property type="match status" value="1"/>
</dbReference>
<dbReference type="EMBL" id="FORI01000013">
    <property type="protein sequence ID" value="SFJ05721.1"/>
    <property type="molecule type" value="Genomic_DNA"/>
</dbReference>
<dbReference type="CDD" id="cd03808">
    <property type="entry name" value="GT4_CapM-like"/>
    <property type="match status" value="1"/>
</dbReference>
<accession>A0A1I3N8T1</accession>
<dbReference type="Gene3D" id="3.40.50.2000">
    <property type="entry name" value="Glycogen Phosphorylase B"/>
    <property type="match status" value="2"/>
</dbReference>
<feature type="domain" description="Glycosyl transferase family 1" evidence="1">
    <location>
        <begin position="197"/>
        <end position="345"/>
    </location>
</feature>
<dbReference type="RefSeq" id="WP_074933554.1">
    <property type="nucleotide sequence ID" value="NZ_FORI01000013.1"/>
</dbReference>
<sequence length="378" mass="42664">MKKALMLASVASMIDQFNIPNIKILLSLGYSVDVVADYTNPGNISKERSEDLIKRLKELGANPIDIPVPRSINPKVVLKAYILVKKLISTEHYNLIHCHSPIGGAITRIAAKSERKNGCKVIYTAHGFHFYKGAPLKNWIVFYPIEKILSKFTDVLITINKEDYERATKKFKAKQTVYVPGIGVDTEKFNKSRNGNKIRKEFGLNETDILYLSVGELNDNKNHEVVIRGLSKIEEKPYYIIVGKGDKKEYLQSLVNDLGLQDKVIFAGFRQDVADFYDAADVFIFPSFREGLSVALMEAMASGLPVVCGKIRGNTDLIDCEGGFFFDPHNINSVVESIKNELNADRNVQKNYNMKKIQQFSLDNVNKHMISIYKNCEV</sequence>
<dbReference type="GO" id="GO:0016757">
    <property type="term" value="F:glycosyltransferase activity"/>
    <property type="evidence" value="ECO:0007669"/>
    <property type="project" value="InterPro"/>
</dbReference>
<dbReference type="PANTHER" id="PTHR45947:SF3">
    <property type="entry name" value="SULFOQUINOVOSYL TRANSFERASE SQD2"/>
    <property type="match status" value="1"/>
</dbReference>
<organism evidence="3 4">
    <name type="scientific">Treponema bryantii</name>
    <dbReference type="NCBI Taxonomy" id="163"/>
    <lineage>
        <taxon>Bacteria</taxon>
        <taxon>Pseudomonadati</taxon>
        <taxon>Spirochaetota</taxon>
        <taxon>Spirochaetia</taxon>
        <taxon>Spirochaetales</taxon>
        <taxon>Treponemataceae</taxon>
        <taxon>Treponema</taxon>
    </lineage>
</organism>
<dbReference type="Proteomes" id="UP000182737">
    <property type="component" value="Unassembled WGS sequence"/>
</dbReference>
<dbReference type="InterPro" id="IPR028098">
    <property type="entry name" value="Glyco_trans_4-like_N"/>
</dbReference>
<dbReference type="InterPro" id="IPR050194">
    <property type="entry name" value="Glycosyltransferase_grp1"/>
</dbReference>
<dbReference type="InterPro" id="IPR001296">
    <property type="entry name" value="Glyco_trans_1"/>
</dbReference>
<dbReference type="SUPFAM" id="SSF53756">
    <property type="entry name" value="UDP-Glycosyltransferase/glycogen phosphorylase"/>
    <property type="match status" value="1"/>
</dbReference>
<name>A0A1I3N8T1_9SPIR</name>